<evidence type="ECO:0000313" key="1">
    <source>
        <dbReference type="EMBL" id="JAH70453.1"/>
    </source>
</evidence>
<proteinExistence type="predicted"/>
<organism evidence="1">
    <name type="scientific">Anguilla anguilla</name>
    <name type="common">European freshwater eel</name>
    <name type="synonym">Muraena anguilla</name>
    <dbReference type="NCBI Taxonomy" id="7936"/>
    <lineage>
        <taxon>Eukaryota</taxon>
        <taxon>Metazoa</taxon>
        <taxon>Chordata</taxon>
        <taxon>Craniata</taxon>
        <taxon>Vertebrata</taxon>
        <taxon>Euteleostomi</taxon>
        <taxon>Actinopterygii</taxon>
        <taxon>Neopterygii</taxon>
        <taxon>Teleostei</taxon>
        <taxon>Anguilliformes</taxon>
        <taxon>Anguillidae</taxon>
        <taxon>Anguilla</taxon>
    </lineage>
</organism>
<reference evidence="1" key="2">
    <citation type="journal article" date="2015" name="Fish Shellfish Immunol.">
        <title>Early steps in the European eel (Anguilla anguilla)-Vibrio vulnificus interaction in the gills: Role of the RtxA13 toxin.</title>
        <authorList>
            <person name="Callol A."/>
            <person name="Pajuelo D."/>
            <person name="Ebbesson L."/>
            <person name="Teles M."/>
            <person name="MacKenzie S."/>
            <person name="Amaro C."/>
        </authorList>
    </citation>
    <scope>NUCLEOTIDE SEQUENCE</scope>
</reference>
<accession>A0A0E9UZP4</accession>
<dbReference type="AlphaFoldDB" id="A0A0E9UZP4"/>
<protein>
    <submittedName>
        <fullName evidence="1">Uncharacterized protein</fullName>
    </submittedName>
</protein>
<sequence>MQFSKTSSFWNLLWRPQQTPSLVPLLRGRNRPFINVNFRNSVRPIKL</sequence>
<name>A0A0E9UZP4_ANGAN</name>
<dbReference type="EMBL" id="GBXM01038124">
    <property type="protein sequence ID" value="JAH70453.1"/>
    <property type="molecule type" value="Transcribed_RNA"/>
</dbReference>
<reference evidence="1" key="1">
    <citation type="submission" date="2014-11" db="EMBL/GenBank/DDBJ databases">
        <authorList>
            <person name="Amaro Gonzalez C."/>
        </authorList>
    </citation>
    <scope>NUCLEOTIDE SEQUENCE</scope>
</reference>